<gene>
    <name evidence="2" type="ORF">GCM10012275_44720</name>
</gene>
<sequence length="299" mass="32570">MGAVLWQAHAGELWRRFTIALWRAVAAGAGLREAQLGEVARVSYAKVAEYQRRGLVHFHAVVRVDGPAGPGDPAPAWATPELLESAVRAAAASVVVESPASAAVGTYLLRWGDQVDVQPITADQDTAAGAGTLTDRRVAGYVAKYATKGTGATTGADARIRSEAHIEDLPIAEHHRQMMRTAWRLGGLPEFAGLNLRRWAHMLGFRGHFLTKSRTWSTTFTALRAARAAYRLAEHKVRLGVPDDEPITVINHWDLVGVGYRNPAERELAEAIGARVLDRRRSSPQGSDRDRLPRVDGAR</sequence>
<feature type="region of interest" description="Disordered" evidence="1">
    <location>
        <begin position="279"/>
        <end position="299"/>
    </location>
</feature>
<dbReference type="Pfam" id="PF20199">
    <property type="entry name" value="RepSA"/>
    <property type="match status" value="1"/>
</dbReference>
<comment type="caution">
    <text evidence="2">The sequence shown here is derived from an EMBL/GenBank/DDBJ whole genome shotgun (WGS) entry which is preliminary data.</text>
</comment>
<protein>
    <recommendedName>
        <fullName evidence="4">Replication initiation protein</fullName>
    </recommendedName>
</protein>
<evidence type="ECO:0000256" key="1">
    <source>
        <dbReference type="SAM" id="MobiDB-lite"/>
    </source>
</evidence>
<evidence type="ECO:0008006" key="4">
    <source>
        <dbReference type="Google" id="ProtNLM"/>
    </source>
</evidence>
<reference evidence="2" key="1">
    <citation type="journal article" date="2014" name="Int. J. Syst. Evol. Microbiol.">
        <title>Complete genome sequence of Corynebacterium casei LMG S-19264T (=DSM 44701T), isolated from a smear-ripened cheese.</title>
        <authorList>
            <consortium name="US DOE Joint Genome Institute (JGI-PGF)"/>
            <person name="Walter F."/>
            <person name="Albersmeier A."/>
            <person name="Kalinowski J."/>
            <person name="Ruckert C."/>
        </authorList>
    </citation>
    <scope>NUCLEOTIDE SEQUENCE</scope>
    <source>
        <strain evidence="2">CGMCC 4.5737</strain>
    </source>
</reference>
<proteinExistence type="predicted"/>
<dbReference type="InterPro" id="IPR046828">
    <property type="entry name" value="RepSA"/>
</dbReference>
<accession>A0A8J3CBD3</accession>
<organism evidence="2 3">
    <name type="scientific">Longimycelium tulufanense</name>
    <dbReference type="NCBI Taxonomy" id="907463"/>
    <lineage>
        <taxon>Bacteria</taxon>
        <taxon>Bacillati</taxon>
        <taxon>Actinomycetota</taxon>
        <taxon>Actinomycetes</taxon>
        <taxon>Pseudonocardiales</taxon>
        <taxon>Pseudonocardiaceae</taxon>
        <taxon>Longimycelium</taxon>
    </lineage>
</organism>
<dbReference type="AlphaFoldDB" id="A0A8J3CBD3"/>
<reference evidence="2" key="2">
    <citation type="submission" date="2020-09" db="EMBL/GenBank/DDBJ databases">
        <authorList>
            <person name="Sun Q."/>
            <person name="Zhou Y."/>
        </authorList>
    </citation>
    <scope>NUCLEOTIDE SEQUENCE</scope>
    <source>
        <strain evidence="2">CGMCC 4.5737</strain>
    </source>
</reference>
<dbReference type="Proteomes" id="UP000637578">
    <property type="component" value="Unassembled WGS sequence"/>
</dbReference>
<evidence type="ECO:0000313" key="3">
    <source>
        <dbReference type="Proteomes" id="UP000637578"/>
    </source>
</evidence>
<dbReference type="EMBL" id="BMMK01000024">
    <property type="protein sequence ID" value="GGM69329.1"/>
    <property type="molecule type" value="Genomic_DNA"/>
</dbReference>
<name>A0A8J3CBD3_9PSEU</name>
<keyword evidence="3" id="KW-1185">Reference proteome</keyword>
<evidence type="ECO:0000313" key="2">
    <source>
        <dbReference type="EMBL" id="GGM69329.1"/>
    </source>
</evidence>